<evidence type="ECO:0000313" key="2">
    <source>
        <dbReference type="Proteomes" id="UP000009097"/>
    </source>
</evidence>
<dbReference type="KEGG" id="fox:FOXG_00805"/>
<dbReference type="EMBL" id="DS231696">
    <property type="protein sequence ID" value="KNA95062.1"/>
    <property type="molecule type" value="Genomic_DNA"/>
</dbReference>
<proteinExistence type="predicted"/>
<evidence type="ECO:0000313" key="1">
    <source>
        <dbReference type="EMBL" id="KNA95062.1"/>
    </source>
</evidence>
<protein>
    <submittedName>
        <fullName evidence="1">Uncharacterized protein</fullName>
    </submittedName>
</protein>
<dbReference type="Proteomes" id="UP000009097">
    <property type="component" value="Unassembled WGS sequence"/>
</dbReference>
<accession>A0A0J9U8A0</accession>
<gene>
    <name evidence="1" type="ORF">FOXG_00805</name>
</gene>
<dbReference type="VEuPathDB" id="FungiDB:FOXG_00805"/>
<dbReference type="RefSeq" id="XP_018233108.1">
    <property type="nucleotide sequence ID" value="XM_018377389.1"/>
</dbReference>
<dbReference type="AlphaFoldDB" id="A0A0J9U8A0"/>
<reference evidence="1" key="2">
    <citation type="journal article" date="2010" name="Nature">
        <title>Comparative genomics reveals mobile pathogenicity chromosomes in Fusarium.</title>
        <authorList>
            <person name="Ma L.J."/>
            <person name="van der Does H.C."/>
            <person name="Borkovich K.A."/>
            <person name="Coleman J.J."/>
            <person name="Daboussi M.J."/>
            <person name="Di Pietro A."/>
            <person name="Dufresne M."/>
            <person name="Freitag M."/>
            <person name="Grabherr M."/>
            <person name="Henrissat B."/>
            <person name="Houterman P.M."/>
            <person name="Kang S."/>
            <person name="Shim W.B."/>
            <person name="Woloshuk C."/>
            <person name="Xie X."/>
            <person name="Xu J.R."/>
            <person name="Antoniw J."/>
            <person name="Baker S.E."/>
            <person name="Bluhm B.H."/>
            <person name="Breakspear A."/>
            <person name="Brown D.W."/>
            <person name="Butchko R.A."/>
            <person name="Chapman S."/>
            <person name="Coulson R."/>
            <person name="Coutinho P.M."/>
            <person name="Danchin E.G."/>
            <person name="Diener A."/>
            <person name="Gale L.R."/>
            <person name="Gardiner D.M."/>
            <person name="Goff S."/>
            <person name="Hammond-Kosack K.E."/>
            <person name="Hilburn K."/>
            <person name="Hua-Van A."/>
            <person name="Jonkers W."/>
            <person name="Kazan K."/>
            <person name="Kodira C.D."/>
            <person name="Koehrsen M."/>
            <person name="Kumar L."/>
            <person name="Lee Y.H."/>
            <person name="Li L."/>
            <person name="Manners J.M."/>
            <person name="Miranda-Saavedra D."/>
            <person name="Mukherjee M."/>
            <person name="Park G."/>
            <person name="Park J."/>
            <person name="Park S.Y."/>
            <person name="Proctor R.H."/>
            <person name="Regev A."/>
            <person name="Ruiz-Roldan M.C."/>
            <person name="Sain D."/>
            <person name="Sakthikumar S."/>
            <person name="Sykes S."/>
            <person name="Schwartz D.C."/>
            <person name="Turgeon B.G."/>
            <person name="Wapinski I."/>
            <person name="Yoder O."/>
            <person name="Young S."/>
            <person name="Zeng Q."/>
            <person name="Zhou S."/>
            <person name="Galagan J."/>
            <person name="Cuomo C.A."/>
            <person name="Kistler H.C."/>
            <person name="Rep M."/>
        </authorList>
    </citation>
    <scope>NUCLEOTIDE SEQUENCE [LARGE SCALE GENOMIC DNA]</scope>
    <source>
        <strain evidence="1">4287</strain>
    </source>
</reference>
<feature type="non-terminal residue" evidence="1">
    <location>
        <position position="1"/>
    </location>
</feature>
<organism evidence="1 2">
    <name type="scientific">Fusarium oxysporum f. sp. lycopersici (strain 4287 / CBS 123668 / FGSC 9935 / NRRL 34936)</name>
    <name type="common">Fusarium vascular wilt of tomato</name>
    <dbReference type="NCBI Taxonomy" id="426428"/>
    <lineage>
        <taxon>Eukaryota</taxon>
        <taxon>Fungi</taxon>
        <taxon>Dikarya</taxon>
        <taxon>Ascomycota</taxon>
        <taxon>Pezizomycotina</taxon>
        <taxon>Sordariomycetes</taxon>
        <taxon>Hypocreomycetidae</taxon>
        <taxon>Hypocreales</taxon>
        <taxon>Nectriaceae</taxon>
        <taxon>Fusarium</taxon>
        <taxon>Fusarium oxysporum species complex</taxon>
    </lineage>
</organism>
<dbReference type="GeneID" id="28943097"/>
<sequence>PLVCTREKHINTPIPSSNYIPLSLVSSLACRAEHRGHRMLYGTKLSSVDSLPGCRGDKN</sequence>
<name>A0A0J9U8A0_FUSO4</name>
<reference evidence="1" key="1">
    <citation type="submission" date="2007-04" db="EMBL/GenBank/DDBJ databases">
        <authorList>
            <consortium name="The Broad Institute Genome Sequencing Platform"/>
            <person name="Birren B."/>
            <person name="Lander E."/>
            <person name="Galagan J."/>
            <person name="Nusbaum C."/>
            <person name="Devon K."/>
            <person name="Ma L.-J."/>
            <person name="Jaffe D."/>
            <person name="Butler J."/>
            <person name="Alvarez P."/>
            <person name="Gnerre S."/>
            <person name="Grabherr M."/>
            <person name="Kleber M."/>
            <person name="Mauceli E."/>
            <person name="Brockman W."/>
            <person name="MacCallum I.A."/>
            <person name="Young S."/>
            <person name="LaButti K."/>
            <person name="DeCaprio D."/>
            <person name="Crawford M."/>
            <person name="Koehrsen M."/>
            <person name="Engels R."/>
            <person name="Montgomery P."/>
            <person name="Pearson M."/>
            <person name="Howarth C."/>
            <person name="Larson L."/>
            <person name="White J."/>
            <person name="O'Leary S."/>
            <person name="Kodira C."/>
            <person name="Zeng Q."/>
            <person name="Yandava C."/>
            <person name="Alvarado L."/>
            <person name="Kistler C."/>
            <person name="Shim W.-B."/>
            <person name="Kang S."/>
            <person name="Woloshuk C."/>
        </authorList>
    </citation>
    <scope>NUCLEOTIDE SEQUENCE</scope>
    <source>
        <strain evidence="1">4287</strain>
    </source>
</reference>